<proteinExistence type="predicted"/>
<keyword evidence="2" id="KW-1185">Reference proteome</keyword>
<dbReference type="RefSeq" id="WP_282910148.1">
    <property type="nucleotide sequence ID" value="NZ_JAGRPV010000001.1"/>
</dbReference>
<dbReference type="Proteomes" id="UP001161691">
    <property type="component" value="Unassembled WGS sequence"/>
</dbReference>
<name>A0ABT6TKL1_9BACL</name>
<gene>
    <name evidence="1" type="ORF">KB449_20540</name>
</gene>
<protein>
    <submittedName>
        <fullName evidence="1">FixH family protein</fullName>
    </submittedName>
</protein>
<reference evidence="1" key="1">
    <citation type="submission" date="2023-04" db="EMBL/GenBank/DDBJ databases">
        <title>Comparative genomic analysis of Cohnella hashimotonis sp. nov., isolated from the International Space Station.</title>
        <authorList>
            <person name="Venkateswaran K."/>
            <person name="Simpson A."/>
        </authorList>
    </citation>
    <scope>NUCLEOTIDE SEQUENCE</scope>
    <source>
        <strain evidence="1">F6_2S_P_1</strain>
    </source>
</reference>
<organism evidence="1 2">
    <name type="scientific">Cohnella hashimotonis</name>
    <dbReference type="NCBI Taxonomy" id="2826895"/>
    <lineage>
        <taxon>Bacteria</taxon>
        <taxon>Bacillati</taxon>
        <taxon>Bacillota</taxon>
        <taxon>Bacilli</taxon>
        <taxon>Bacillales</taxon>
        <taxon>Paenibacillaceae</taxon>
        <taxon>Cohnella</taxon>
    </lineage>
</organism>
<sequence length="144" mass="15982">MRPLLRRTVKPMALVVAIGLALWYVYASRASALPAESSTLDGEYRITVRSPTVSPAMMEPSRFVVEITDQSGLPVQAEQLALKYWMPNMFCGMFTADIAEADASHAYLATVIPVMTGKWVLEGKITVGDREVVVRHPFEVDRHS</sequence>
<dbReference type="EMBL" id="JAGRPV010000001">
    <property type="protein sequence ID" value="MDI4647377.1"/>
    <property type="molecule type" value="Genomic_DNA"/>
</dbReference>
<evidence type="ECO:0000313" key="1">
    <source>
        <dbReference type="EMBL" id="MDI4647377.1"/>
    </source>
</evidence>
<evidence type="ECO:0000313" key="2">
    <source>
        <dbReference type="Proteomes" id="UP001161691"/>
    </source>
</evidence>
<accession>A0ABT6TKL1</accession>
<comment type="caution">
    <text evidence="1">The sequence shown here is derived from an EMBL/GenBank/DDBJ whole genome shotgun (WGS) entry which is preliminary data.</text>
</comment>